<keyword evidence="1" id="KW-0472">Membrane</keyword>
<dbReference type="Proteomes" id="UP000299102">
    <property type="component" value="Unassembled WGS sequence"/>
</dbReference>
<accession>A0A4C1VV05</accession>
<dbReference type="OrthoDB" id="8061355at2759"/>
<gene>
    <name evidence="2" type="primary">Abca13</name>
    <name evidence="2" type="ORF">EVAR_87124_1</name>
</gene>
<evidence type="ECO:0000313" key="3">
    <source>
        <dbReference type="Proteomes" id="UP000299102"/>
    </source>
</evidence>
<organism evidence="2 3">
    <name type="scientific">Eumeta variegata</name>
    <name type="common">Bagworm moth</name>
    <name type="synonym">Eumeta japonica</name>
    <dbReference type="NCBI Taxonomy" id="151549"/>
    <lineage>
        <taxon>Eukaryota</taxon>
        <taxon>Metazoa</taxon>
        <taxon>Ecdysozoa</taxon>
        <taxon>Arthropoda</taxon>
        <taxon>Hexapoda</taxon>
        <taxon>Insecta</taxon>
        <taxon>Pterygota</taxon>
        <taxon>Neoptera</taxon>
        <taxon>Endopterygota</taxon>
        <taxon>Lepidoptera</taxon>
        <taxon>Glossata</taxon>
        <taxon>Ditrysia</taxon>
        <taxon>Tineoidea</taxon>
        <taxon>Psychidae</taxon>
        <taxon>Oiketicinae</taxon>
        <taxon>Eumeta</taxon>
    </lineage>
</organism>
<reference evidence="2 3" key="1">
    <citation type="journal article" date="2019" name="Commun. Biol.">
        <title>The bagworm genome reveals a unique fibroin gene that provides high tensile strength.</title>
        <authorList>
            <person name="Kono N."/>
            <person name="Nakamura H."/>
            <person name="Ohtoshi R."/>
            <person name="Tomita M."/>
            <person name="Numata K."/>
            <person name="Arakawa K."/>
        </authorList>
    </citation>
    <scope>NUCLEOTIDE SEQUENCE [LARGE SCALE GENOMIC DNA]</scope>
</reference>
<keyword evidence="1" id="KW-1133">Transmembrane helix</keyword>
<proteinExistence type="predicted"/>
<comment type="caution">
    <text evidence="2">The sequence shown here is derived from an EMBL/GenBank/DDBJ whole genome shotgun (WGS) entry which is preliminary data.</text>
</comment>
<keyword evidence="2" id="KW-0067">ATP-binding</keyword>
<dbReference type="EMBL" id="BGZK01000421">
    <property type="protein sequence ID" value="GBP42573.1"/>
    <property type="molecule type" value="Genomic_DNA"/>
</dbReference>
<keyword evidence="2" id="KW-0547">Nucleotide-binding</keyword>
<sequence length="2355" mass="266964">MAGGGQQVALLLWKDFLIRKRKLITLGGVVWAIVVMLSLYIVRVNVDNHDYPHCSYPARALPSAGMLTFLQSFVCSVNNKCSPLDEYQEIPTYENSKDLQSLYATLYWESKIGAQTSETGISLAKLTQLQRRFAPFLTNESVLGAARAAPPALRLVATLARAADEPTFADIARNGLTPKDLFDDPKKVQSYLSKKLGLEEKLIEEVMLSQLSFQGCLHAGARFGGCQRGRRHCDVNLRDRQLNVIESGSTRPPSDGLLIDALYLVSFVSHTVLRVKLSRLQSESSGLVTMLIRINKLMDLFEPTFGETESYKNLRGLTDTVVTTLQWLYKVITKGQLRNPIQEVTSLAVKGIDNNEADEQFHKLSEDFNDAIDALEEDLDADTSVDKVLGMLSNVANLIVKWLPKKTQHDFLFYSTLLAKLMESSNRVVVTNVNIEEIVYKVSQRNSAGIRILVELPPHTVGKIFDALTDAGRAQVLTSKINHPGQVFCDVNKLSVFFVVSQEEAKNLKSTLCKQEWKNFMTDLIKSFGVFDVKANINEMASLLVQETIGRDTSEQLYSVDKDFQVLKGFINTMMQMKKKKQDKLDWRRVLNVTKDSEFSRVVEKKASLKNQILIVLHGALANEVVKQNPILEAKISPVLIDTTEILTALNVQLESTPKKLVDEIKDTYHDILKMMLLTLLNEEKTYKSLSTHGTEIFCNNTELPHYLEFPNGTSEQHIIKICCSTFTEIDKALNTDSSLEQRAEIAKLVDETKAFWFGRRTLSRSMHLSIKVALNGFDLVDKEIFNLTSVTWQQIKQGSDSLNGLFVITDEIVKLITAIAKQNSYNSDKIPIITLMALKEILPNIPHLIVESTDIFIQDNVDIDEVVNILNADPSWPCSEKSLSKILNMSSKPTAAVKGMETILCMNRSLQTEWLEYTEAQKVRMIMSMKNLSKTEYEPHLFLKLSKNFDALVKDVDRMKEILQEIINENVTKEISKDNPTFKEAIEYSLRVIKGSDSNATFIKFLRKADKVFESTKTPSEFDGMSPHALWESYLKCSNVSYMDANCKLVSRATWLFTLKFFSVALNDVAQVVSNYFSEVSGPNATIIQILGFNRNTGLYILYEKMAGFIGVLLNSYWDLGFLNQIRRASKSMFWDCQAIVDAMVIPPGSLVTSEDIRKVKPYVCPSILYWISLPRGENSFLDIVAKPQNYFYNTPVQNLTSSFESAYVNTMELSNSIANLTKANRTDIDKQLTKIEDQFENFVDQVLSWHVSEHDPSFRLFAEINRKQFVSTIYLTRVTVTVKKLADEMDVLKISDISDNLTVNETKKLESELSAIQRLFRRSPADVIALHFDLITDLLWKNDEGYQLVDSVVTMCGNLENNVTSYILGEDKRTKTQICSKNYELIYAKVQDELSDVIHMSKNALINLVDVLRYDEEDVSSIDPFAYINKRTKVVKALQHLVKHADDLGLALYVKYLQSILDHYNVVLSYLTGEDWWDALRKLYHGRYADSFFETLAKSFEIAEDILMHLDKIRIVRLLRDVNFNDTATFCQNNITLSEYLPDSTGYLSLMKQQLCAEDKIELFRELPLLTLASQGYDNELKLPKYVNYTIINEVINELQSRLDRLKEGPKTPLNPPWIQERPQQLKQTMLKLFSKESLTKVAFGLIGNIVDASTLFLNSSHCDLCSSFTTWFKQLNLQLFKKQEYDNLLCHLHEMAPEEIYQSLKNDFHWDMALKELISTRNYTKYELNKSINDFLEQVKLHLLEDISSQSLKLADCLANGISRNVLGNVTLFTSLISKSLQLVRVSMPHVHEVEGIKSVSFFERLSKEVAPRLRVAVPLKSVLIDESEFIKKIEEVDNGLPKVFEGASIDMPDTKAELQNQLRFVNDDWKDICNANNCTRLLSIIRENLNKTASAQLFSRLQMEKFWKFDFIVDILRHLENFLSHLSRLLGVASDVDLVGLYKGRIDAHLDFILQVLQQETTNVIQESLQGMITELHPLLDETPLQFDLNALSNGLRALMQFKSSLITNGYFKIGVEELFVSEEKIESRMNSMGINNTNFWSIAAPRIGVGYIDIKPLLNAKTKNVHIRNFVCQTEEMAKVIHPANVDVVTLDDVYGAVVEQFCDVSDRQARQIIPILIENLNFTFLVDKVMNAIKTELFLASNLTTEEGESVFSKYGQLMSLMPTLQENIGDIADTLFKEPLFSALKNYGSLNGLLSSSEFLASAGNMICGQPFVGNSNKFYKAIAETRDFSTGVDPLQIEVLPTDFCRSLYKDVLSMSGGKIVWSFIKPLIMGQILYTPAAPAVQAIIQKTASAGMIGSRCDAINFCQCKFATDRGYANWITDRSRGTLRRSTVQATLEQLTALTRQLF</sequence>
<keyword evidence="3" id="KW-1185">Reference proteome</keyword>
<evidence type="ECO:0000256" key="1">
    <source>
        <dbReference type="SAM" id="Phobius"/>
    </source>
</evidence>
<dbReference type="GO" id="GO:0005524">
    <property type="term" value="F:ATP binding"/>
    <property type="evidence" value="ECO:0007669"/>
    <property type="project" value="UniProtKB-KW"/>
</dbReference>
<dbReference type="STRING" id="151549.A0A4C1VV05"/>
<name>A0A4C1VV05_EUMVA</name>
<evidence type="ECO:0000313" key="2">
    <source>
        <dbReference type="EMBL" id="GBP42573.1"/>
    </source>
</evidence>
<feature type="transmembrane region" description="Helical" evidence="1">
    <location>
        <begin position="23"/>
        <end position="42"/>
    </location>
</feature>
<protein>
    <submittedName>
        <fullName evidence="2">ATP-binding cassette sub-family A member 13</fullName>
    </submittedName>
</protein>
<keyword evidence="1" id="KW-0812">Transmembrane</keyword>